<accession>A0A5R8KB67</accession>
<dbReference type="Proteomes" id="UP000306196">
    <property type="component" value="Unassembled WGS sequence"/>
</dbReference>
<organism evidence="2 3">
    <name type="scientific">Phragmitibacter flavus</name>
    <dbReference type="NCBI Taxonomy" id="2576071"/>
    <lineage>
        <taxon>Bacteria</taxon>
        <taxon>Pseudomonadati</taxon>
        <taxon>Verrucomicrobiota</taxon>
        <taxon>Verrucomicrobiia</taxon>
        <taxon>Verrucomicrobiales</taxon>
        <taxon>Verrucomicrobiaceae</taxon>
        <taxon>Phragmitibacter</taxon>
    </lineage>
</organism>
<dbReference type="RefSeq" id="WP_138087374.1">
    <property type="nucleotide sequence ID" value="NZ_VAUV01000012.1"/>
</dbReference>
<reference evidence="2 3" key="1">
    <citation type="submission" date="2019-05" db="EMBL/GenBank/DDBJ databases">
        <title>Verrucobacter flavum gen. nov., sp. nov. a new member of the family Verrucomicrobiaceae.</title>
        <authorList>
            <person name="Szuroczki S."/>
            <person name="Abbaszade G."/>
            <person name="Szabo A."/>
            <person name="Felfoldi T."/>
            <person name="Schumann P."/>
            <person name="Boka K."/>
            <person name="Keki Z."/>
            <person name="Toumi M."/>
            <person name="Toth E."/>
        </authorList>
    </citation>
    <scope>NUCLEOTIDE SEQUENCE [LARGE SCALE GENOMIC DNA]</scope>
    <source>
        <strain evidence="2 3">MG-N-17</strain>
    </source>
</reference>
<dbReference type="SUPFAM" id="SSF49899">
    <property type="entry name" value="Concanavalin A-like lectins/glucanases"/>
    <property type="match status" value="1"/>
</dbReference>
<sequence length="328" mass="33882">MKLVSQSVLLATALCCSPASAVVTLESADSFWKFDGGTVSTAATFTQVVDSSVNNHQVTSGNFANLSWVAGPANGPYGGAPQYPGGHAIKFSPTVTTQVTGTGADTVSSATFIATNASVSGSSTMITRMRWDGAIPLAAGGGFIDDGTNQWIVSNGFGGWSEPSLASFGYMFGLNTNGSLYYYTAGAGAGQTSSGASHVYNPAAILNVGEWYDIAMVLNDNGDADKKTGQVTFYLVGANGILSTFTSNATTWVSPTSNGNLLLGSETPGTGSGNHRKAFNGAMDYLALFDTALTQQEVLAIFAAPEPSRAVLLLSGLCSLALRRRRGR</sequence>
<name>A0A5R8KB67_9BACT</name>
<feature type="signal peptide" evidence="1">
    <location>
        <begin position="1"/>
        <end position="21"/>
    </location>
</feature>
<evidence type="ECO:0000256" key="1">
    <source>
        <dbReference type="SAM" id="SignalP"/>
    </source>
</evidence>
<dbReference type="OrthoDB" id="950827at2"/>
<protein>
    <submittedName>
        <fullName evidence="2">LamG domain-containing protein</fullName>
    </submittedName>
</protein>
<proteinExistence type="predicted"/>
<keyword evidence="1" id="KW-0732">Signal</keyword>
<gene>
    <name evidence="2" type="ORF">FEM03_16430</name>
</gene>
<evidence type="ECO:0000313" key="2">
    <source>
        <dbReference type="EMBL" id="TLD69546.1"/>
    </source>
</evidence>
<dbReference type="AlphaFoldDB" id="A0A5R8KB67"/>
<comment type="caution">
    <text evidence="2">The sequence shown here is derived from an EMBL/GenBank/DDBJ whole genome shotgun (WGS) entry which is preliminary data.</text>
</comment>
<keyword evidence="3" id="KW-1185">Reference proteome</keyword>
<dbReference type="EMBL" id="VAUV01000012">
    <property type="protein sequence ID" value="TLD69546.1"/>
    <property type="molecule type" value="Genomic_DNA"/>
</dbReference>
<dbReference type="Gene3D" id="2.60.120.200">
    <property type="match status" value="1"/>
</dbReference>
<feature type="chain" id="PRO_5024357292" evidence="1">
    <location>
        <begin position="22"/>
        <end position="328"/>
    </location>
</feature>
<dbReference type="Pfam" id="PF13385">
    <property type="entry name" value="Laminin_G_3"/>
    <property type="match status" value="1"/>
</dbReference>
<dbReference type="InterPro" id="IPR013320">
    <property type="entry name" value="ConA-like_dom_sf"/>
</dbReference>
<evidence type="ECO:0000313" key="3">
    <source>
        <dbReference type="Proteomes" id="UP000306196"/>
    </source>
</evidence>